<dbReference type="Proteomes" id="UP000324760">
    <property type="component" value="Chromosome"/>
</dbReference>
<protein>
    <submittedName>
        <fullName evidence="3">ImmA/IrrE family metallo-endopeptidase</fullName>
    </submittedName>
</protein>
<name>A0A5P1RFC2_9GAMM</name>
<dbReference type="GO" id="GO:0003677">
    <property type="term" value="F:DNA binding"/>
    <property type="evidence" value="ECO:0007669"/>
    <property type="project" value="InterPro"/>
</dbReference>
<reference evidence="3 4" key="1">
    <citation type="journal article" date="2019" name="Biochem. Eng. J.">
        <title>Metabolic engineering of the marine bacteria Neptunomonas concharum for the production of acetoin and meso-2,3-butanediol from acetate.</title>
        <authorList>
            <person name="Li W."/>
            <person name="Pu N."/>
            <person name="Liu C.-X."/>
            <person name="Yuan Q.-P."/>
            <person name="Li Z.-J."/>
        </authorList>
    </citation>
    <scope>NUCLEOTIDE SEQUENCE [LARGE SCALE GENOMIC DNA]</scope>
    <source>
        <strain evidence="3 4">JCM17730</strain>
    </source>
</reference>
<comment type="similarity">
    <text evidence="1">Belongs to the short-chain fatty acyl-CoA assimilation regulator (ScfR) family.</text>
</comment>
<dbReference type="InterPro" id="IPR010982">
    <property type="entry name" value="Lambda_DNA-bd_dom_sf"/>
</dbReference>
<dbReference type="Pfam" id="PF06114">
    <property type="entry name" value="Peptidase_M78"/>
    <property type="match status" value="1"/>
</dbReference>
<sequence>MIEFNPDRLIVARQRRSITAKALAEATGISAVHISRIEKGKAENLEESTVNSLAKALKFPVDFFYRDKPRVPLKEEVSFRSLSKMSAKERNAATAASAFAFEINDWVSERFSLPKVDLPDLSDQTSPAIAASLLRDFWGLGEMPLGNIIKLLESKGIRVFSLSENTRNVDAYSCWEDHVPYIFLNTYKTAERSRFDALHELGHLVMHSNGVPQGRQAENEANEFASYFLVPQADLIGTIQKVTSLNQLIKAKKRWGVSTAALAYRLHKVGFISDWQYKTFCIDLRKLYGQTEPEGLEREKSVLWDKVFKALWTNGQPRSCISKALSLPEHEIDTLLFGLIGGEVVSGKGKPKLSLA</sequence>
<dbReference type="OrthoDB" id="9794834at2"/>
<dbReference type="PANTHER" id="PTHR43236">
    <property type="entry name" value="ANTITOXIN HIGA1"/>
    <property type="match status" value="1"/>
</dbReference>
<feature type="domain" description="HTH cro/C1-type" evidence="2">
    <location>
        <begin position="9"/>
        <end position="64"/>
    </location>
</feature>
<dbReference type="PROSITE" id="PS50943">
    <property type="entry name" value="HTH_CROC1"/>
    <property type="match status" value="1"/>
</dbReference>
<dbReference type="CDD" id="cd00093">
    <property type="entry name" value="HTH_XRE"/>
    <property type="match status" value="1"/>
</dbReference>
<dbReference type="InterPro" id="IPR001387">
    <property type="entry name" value="Cro/C1-type_HTH"/>
</dbReference>
<dbReference type="EMBL" id="CP043869">
    <property type="protein sequence ID" value="QEQ98350.1"/>
    <property type="molecule type" value="Genomic_DNA"/>
</dbReference>
<dbReference type="PANTHER" id="PTHR43236:SF1">
    <property type="entry name" value="BLL7220 PROTEIN"/>
    <property type="match status" value="1"/>
</dbReference>
<dbReference type="SMART" id="SM00530">
    <property type="entry name" value="HTH_XRE"/>
    <property type="match status" value="1"/>
</dbReference>
<dbReference type="AlphaFoldDB" id="A0A5P1RFC2"/>
<keyword evidence="4" id="KW-1185">Reference proteome</keyword>
<proteinExistence type="inferred from homology"/>
<evidence type="ECO:0000256" key="1">
    <source>
        <dbReference type="ARBA" id="ARBA00007227"/>
    </source>
</evidence>
<evidence type="ECO:0000313" key="3">
    <source>
        <dbReference type="EMBL" id="QEQ98350.1"/>
    </source>
</evidence>
<dbReference type="Gene3D" id="1.10.10.2910">
    <property type="match status" value="1"/>
</dbReference>
<gene>
    <name evidence="3" type="ORF">F0U83_05790</name>
</gene>
<dbReference type="InterPro" id="IPR052345">
    <property type="entry name" value="Rad_response_metalloprotease"/>
</dbReference>
<evidence type="ECO:0000313" key="4">
    <source>
        <dbReference type="Proteomes" id="UP000324760"/>
    </source>
</evidence>
<dbReference type="InterPro" id="IPR010359">
    <property type="entry name" value="IrrE_HExxH"/>
</dbReference>
<evidence type="ECO:0000259" key="2">
    <source>
        <dbReference type="PROSITE" id="PS50943"/>
    </source>
</evidence>
<dbReference type="SUPFAM" id="SSF47413">
    <property type="entry name" value="lambda repressor-like DNA-binding domains"/>
    <property type="match status" value="1"/>
</dbReference>
<dbReference type="KEGG" id="ncu:F0U83_05790"/>
<accession>A0A5P1RFC2</accession>
<dbReference type="Pfam" id="PF13560">
    <property type="entry name" value="HTH_31"/>
    <property type="match status" value="1"/>
</dbReference>
<dbReference type="Gene3D" id="1.10.260.40">
    <property type="entry name" value="lambda repressor-like DNA-binding domains"/>
    <property type="match status" value="1"/>
</dbReference>
<organism evidence="3 4">
    <name type="scientific">Neptunomonas concharum</name>
    <dbReference type="NCBI Taxonomy" id="1031538"/>
    <lineage>
        <taxon>Bacteria</taxon>
        <taxon>Pseudomonadati</taxon>
        <taxon>Pseudomonadota</taxon>
        <taxon>Gammaproteobacteria</taxon>
        <taxon>Oceanospirillales</taxon>
        <taxon>Oceanospirillaceae</taxon>
        <taxon>Neptunomonas</taxon>
    </lineage>
</organism>